<evidence type="ECO:0000256" key="6">
    <source>
        <dbReference type="SAM" id="SignalP"/>
    </source>
</evidence>
<comment type="similarity">
    <text evidence="1 5">Belongs to the peptidase S8 family.</text>
</comment>
<feature type="chain" id="PRO_5046748703" evidence="6">
    <location>
        <begin position="24"/>
        <end position="395"/>
    </location>
</feature>
<evidence type="ECO:0000256" key="1">
    <source>
        <dbReference type="ARBA" id="ARBA00011073"/>
    </source>
</evidence>
<comment type="caution">
    <text evidence="8">The sequence shown here is derived from an EMBL/GenBank/DDBJ whole genome shotgun (WGS) entry which is preliminary data.</text>
</comment>
<evidence type="ECO:0000313" key="9">
    <source>
        <dbReference type="Proteomes" id="UP001385499"/>
    </source>
</evidence>
<keyword evidence="6" id="KW-0732">Signal</keyword>
<dbReference type="SUPFAM" id="SSF52743">
    <property type="entry name" value="Subtilisin-like"/>
    <property type="match status" value="1"/>
</dbReference>
<protein>
    <submittedName>
        <fullName evidence="8">S8 family serine peptidase</fullName>
    </submittedName>
</protein>
<gene>
    <name evidence="8" type="ORF">V6575_00050</name>
</gene>
<evidence type="ECO:0000259" key="7">
    <source>
        <dbReference type="Pfam" id="PF00082"/>
    </source>
</evidence>
<feature type="signal peptide" evidence="6">
    <location>
        <begin position="1"/>
        <end position="23"/>
    </location>
</feature>
<dbReference type="InterPro" id="IPR036852">
    <property type="entry name" value="Peptidase_S8/S53_dom_sf"/>
</dbReference>
<dbReference type="Gene3D" id="3.40.50.200">
    <property type="entry name" value="Peptidase S8/S53 domain"/>
    <property type="match status" value="1"/>
</dbReference>
<evidence type="ECO:0000256" key="5">
    <source>
        <dbReference type="PROSITE-ProRule" id="PRU01240"/>
    </source>
</evidence>
<feature type="active site" description="Charge relay system" evidence="5">
    <location>
        <position position="160"/>
    </location>
</feature>
<dbReference type="RefSeq" id="WP_340271925.1">
    <property type="nucleotide sequence ID" value="NZ_JBAKIA010000001.1"/>
</dbReference>
<keyword evidence="9" id="KW-1185">Reference proteome</keyword>
<dbReference type="PROSITE" id="PS00137">
    <property type="entry name" value="SUBTILASE_HIS"/>
    <property type="match status" value="1"/>
</dbReference>
<evidence type="ECO:0000256" key="4">
    <source>
        <dbReference type="ARBA" id="ARBA00022825"/>
    </source>
</evidence>
<keyword evidence="4 5" id="KW-0720">Serine protease</keyword>
<proteinExistence type="inferred from homology"/>
<dbReference type="Pfam" id="PF00082">
    <property type="entry name" value="Peptidase_S8"/>
    <property type="match status" value="1"/>
</dbReference>
<evidence type="ECO:0000256" key="3">
    <source>
        <dbReference type="ARBA" id="ARBA00022801"/>
    </source>
</evidence>
<accession>A0ABU8TE75</accession>
<keyword evidence="3 5" id="KW-0378">Hydrolase</keyword>
<reference evidence="8 9" key="1">
    <citation type="submission" date="2024-02" db="EMBL/GenBank/DDBJ databases">
        <title>Roseibium algae sp. nov., isolated from marine alga (Grateloupia sp.), showing potential in myo-inositol conversion.</title>
        <authorList>
            <person name="Wang Y."/>
        </authorList>
    </citation>
    <scope>NUCLEOTIDE SEQUENCE [LARGE SCALE GENOMIC DNA]</scope>
    <source>
        <strain evidence="8 9">H3510</strain>
    </source>
</reference>
<dbReference type="PANTHER" id="PTHR43806">
    <property type="entry name" value="PEPTIDASE S8"/>
    <property type="match status" value="1"/>
</dbReference>
<evidence type="ECO:0000256" key="2">
    <source>
        <dbReference type="ARBA" id="ARBA00022670"/>
    </source>
</evidence>
<feature type="active site" description="Charge relay system" evidence="5">
    <location>
        <position position="335"/>
    </location>
</feature>
<evidence type="ECO:0000313" key="8">
    <source>
        <dbReference type="EMBL" id="MEJ8472464.1"/>
    </source>
</evidence>
<dbReference type="InterPro" id="IPR050131">
    <property type="entry name" value="Peptidase_S8_subtilisin-like"/>
</dbReference>
<feature type="active site" description="Charge relay system" evidence="5">
    <location>
        <position position="192"/>
    </location>
</feature>
<sequence>MRTIFFLVLALIGNAALQATLHAQTLTQTPQFRLVPADTISPVTHLILTVPLADPVSLPAVAAAIETRFGVTLTAEWPLRSIAVHCFVMQADDNTDLDDIIARMRADAQIRTVQRVRNFETFENLYSDPLFPAQGALTLINASLAQRYSEGAGVKVGVVDSAIDSTHPDLAGRISSLHDFVGDNRGKSGEAHGTAIGGIIAADASNSIGMVGVAPKAELVELRACWQAQGDPGRCNSFSLARALNFAILKKIKLINMSLGGPPDPLLEELVRAAIDDGLIIIAAWGEDQTATFPASVPGVIAAGRFGKDHSIPAPATDVISTAPQNDYRYVSGSSVASAHVAGVVSLLLAIRPDLRSDAIASALRAAVTVRDEKPMLDACQALREVAETSVTCLQ</sequence>
<dbReference type="PROSITE" id="PS51892">
    <property type="entry name" value="SUBTILASE"/>
    <property type="match status" value="1"/>
</dbReference>
<feature type="domain" description="Peptidase S8/S53" evidence="7">
    <location>
        <begin position="151"/>
        <end position="368"/>
    </location>
</feature>
<dbReference type="InterPro" id="IPR000209">
    <property type="entry name" value="Peptidase_S8/S53_dom"/>
</dbReference>
<dbReference type="InterPro" id="IPR015500">
    <property type="entry name" value="Peptidase_S8_subtilisin-rel"/>
</dbReference>
<dbReference type="InterPro" id="IPR022398">
    <property type="entry name" value="Peptidase_S8_His-AS"/>
</dbReference>
<keyword evidence="2 5" id="KW-0645">Protease</keyword>
<name>A0ABU8TE75_9HYPH</name>
<dbReference type="PANTHER" id="PTHR43806:SF11">
    <property type="entry name" value="CEREVISIN-RELATED"/>
    <property type="match status" value="1"/>
</dbReference>
<dbReference type="PRINTS" id="PR00723">
    <property type="entry name" value="SUBTILISIN"/>
</dbReference>
<dbReference type="EMBL" id="JBAKIA010000001">
    <property type="protein sequence ID" value="MEJ8472464.1"/>
    <property type="molecule type" value="Genomic_DNA"/>
</dbReference>
<dbReference type="Proteomes" id="UP001385499">
    <property type="component" value="Unassembled WGS sequence"/>
</dbReference>
<organism evidence="8 9">
    <name type="scientific">Roseibium algae</name>
    <dbReference type="NCBI Taxonomy" id="3123038"/>
    <lineage>
        <taxon>Bacteria</taxon>
        <taxon>Pseudomonadati</taxon>
        <taxon>Pseudomonadota</taxon>
        <taxon>Alphaproteobacteria</taxon>
        <taxon>Hyphomicrobiales</taxon>
        <taxon>Stappiaceae</taxon>
        <taxon>Roseibium</taxon>
    </lineage>
</organism>